<keyword evidence="10 13" id="KW-0675">Receptor</keyword>
<feature type="transmembrane region" description="Helical" evidence="14">
    <location>
        <begin position="620"/>
        <end position="641"/>
    </location>
</feature>
<evidence type="ECO:0000313" key="17">
    <source>
        <dbReference type="Proteomes" id="UP000518266"/>
    </source>
</evidence>
<feature type="transmembrane region" description="Helical" evidence="14">
    <location>
        <begin position="733"/>
        <end position="753"/>
    </location>
</feature>
<protein>
    <recommendedName>
        <fullName evidence="15">G-protein coupled receptors family 1 profile domain-containing protein</fullName>
    </recommendedName>
</protein>
<keyword evidence="6 14" id="KW-1133">Transmembrane helix</keyword>
<comment type="caution">
    <text evidence="16">The sequence shown here is derived from an EMBL/GenBank/DDBJ whole genome shotgun (WGS) entry which is preliminary data.</text>
</comment>
<accession>A0A7J5Y3Y1</accession>
<evidence type="ECO:0000256" key="12">
    <source>
        <dbReference type="ARBA" id="ARBA00023224"/>
    </source>
</evidence>
<evidence type="ECO:0000256" key="10">
    <source>
        <dbReference type="ARBA" id="ARBA00023170"/>
    </source>
</evidence>
<feature type="transmembrane region" description="Helical" evidence="14">
    <location>
        <begin position="59"/>
        <end position="79"/>
    </location>
</feature>
<feature type="transmembrane region" description="Helical" evidence="14">
    <location>
        <begin position="225"/>
        <end position="247"/>
    </location>
</feature>
<keyword evidence="5" id="KW-0552">Olfaction</keyword>
<keyword evidence="7 13" id="KW-0297">G-protein coupled receptor</keyword>
<dbReference type="InterPro" id="IPR000725">
    <property type="entry name" value="Olfact_rcpt"/>
</dbReference>
<dbReference type="SUPFAM" id="SSF81321">
    <property type="entry name" value="Family A G protein-coupled receptor-like"/>
    <property type="match status" value="4"/>
</dbReference>
<dbReference type="PRINTS" id="PR00237">
    <property type="entry name" value="GPCRRHODOPSN"/>
</dbReference>
<evidence type="ECO:0000256" key="8">
    <source>
        <dbReference type="ARBA" id="ARBA00023136"/>
    </source>
</evidence>
<feature type="transmembrane region" description="Helical" evidence="14">
    <location>
        <begin position="267"/>
        <end position="291"/>
    </location>
</feature>
<keyword evidence="12 13" id="KW-0807">Transducer</keyword>
<feature type="transmembrane region" description="Helical" evidence="14">
    <location>
        <begin position="538"/>
        <end position="563"/>
    </location>
</feature>
<feature type="domain" description="G-protein coupled receptors family 1 profile" evidence="15">
    <location>
        <begin position="716"/>
        <end position="881"/>
    </location>
</feature>
<dbReference type="GO" id="GO:0004984">
    <property type="term" value="F:olfactory receptor activity"/>
    <property type="evidence" value="ECO:0007669"/>
    <property type="project" value="InterPro"/>
</dbReference>
<evidence type="ECO:0000256" key="7">
    <source>
        <dbReference type="ARBA" id="ARBA00023040"/>
    </source>
</evidence>
<evidence type="ECO:0000313" key="16">
    <source>
        <dbReference type="EMBL" id="KAF3843741.1"/>
    </source>
</evidence>
<keyword evidence="11" id="KW-0325">Glycoprotein</keyword>
<evidence type="ECO:0000256" key="3">
    <source>
        <dbReference type="ARBA" id="ARBA00022606"/>
    </source>
</evidence>
<comment type="similarity">
    <text evidence="13">Belongs to the G-protein coupled receptor 1 family.</text>
</comment>
<feature type="transmembrane region" description="Helical" evidence="14">
    <location>
        <begin position="185"/>
        <end position="205"/>
    </location>
</feature>
<dbReference type="PROSITE" id="PS50262">
    <property type="entry name" value="G_PROTEIN_RECEP_F1_2"/>
    <property type="match status" value="4"/>
</dbReference>
<dbReference type="InterPro" id="IPR052921">
    <property type="entry name" value="GPCR1_Superfamily_Member"/>
</dbReference>
<dbReference type="PANTHER" id="PTHR26451:SF847">
    <property type="entry name" value="ODORANT RECEPTOR-RELATED"/>
    <property type="match status" value="1"/>
</dbReference>
<evidence type="ECO:0000256" key="13">
    <source>
        <dbReference type="RuleBase" id="RU000688"/>
    </source>
</evidence>
<dbReference type="InterPro" id="IPR017452">
    <property type="entry name" value="GPCR_Rhodpsn_7TM"/>
</dbReference>
<dbReference type="EMBL" id="JAAKFY010000018">
    <property type="protein sequence ID" value="KAF3843741.1"/>
    <property type="molecule type" value="Genomic_DNA"/>
</dbReference>
<dbReference type="AlphaFoldDB" id="A0A7J5Y3Y1"/>
<dbReference type="PROSITE" id="PS00237">
    <property type="entry name" value="G_PROTEIN_RECEP_F1_1"/>
    <property type="match status" value="2"/>
</dbReference>
<dbReference type="Pfam" id="PF13853">
    <property type="entry name" value="7tm_4"/>
    <property type="match status" value="4"/>
</dbReference>
<feature type="transmembrane region" description="Helical" evidence="14">
    <location>
        <begin position="422"/>
        <end position="448"/>
    </location>
</feature>
<comment type="subcellular location">
    <subcellularLocation>
        <location evidence="1">Cell membrane</location>
        <topology evidence="1">Multi-pass membrane protein</topology>
    </subcellularLocation>
</comment>
<feature type="transmembrane region" description="Helical" evidence="14">
    <location>
        <begin position="816"/>
        <end position="839"/>
    </location>
</feature>
<feature type="transmembrane region" description="Helical" evidence="14">
    <location>
        <begin position="12"/>
        <end position="39"/>
    </location>
</feature>
<feature type="domain" description="G-protein coupled receptors family 1 profile" evidence="15">
    <location>
        <begin position="1"/>
        <end position="109"/>
    </location>
</feature>
<evidence type="ECO:0000256" key="1">
    <source>
        <dbReference type="ARBA" id="ARBA00004651"/>
    </source>
</evidence>
<gene>
    <name evidence="16" type="ORF">F7725_002590</name>
</gene>
<evidence type="ECO:0000256" key="5">
    <source>
        <dbReference type="ARBA" id="ARBA00022725"/>
    </source>
</evidence>
<keyword evidence="3" id="KW-0716">Sensory transduction</keyword>
<feature type="transmembrane region" description="Helical" evidence="14">
    <location>
        <begin position="323"/>
        <end position="345"/>
    </location>
</feature>
<evidence type="ECO:0000256" key="4">
    <source>
        <dbReference type="ARBA" id="ARBA00022692"/>
    </source>
</evidence>
<keyword evidence="9" id="KW-1015">Disulfide bond</keyword>
<evidence type="ECO:0000256" key="2">
    <source>
        <dbReference type="ARBA" id="ARBA00022475"/>
    </source>
</evidence>
<keyword evidence="17" id="KW-1185">Reference proteome</keyword>
<dbReference type="GO" id="GO:0005886">
    <property type="term" value="C:plasma membrane"/>
    <property type="evidence" value="ECO:0007669"/>
    <property type="project" value="UniProtKB-SubCell"/>
</dbReference>
<proteinExistence type="inferred from homology"/>
<evidence type="ECO:0000256" key="11">
    <source>
        <dbReference type="ARBA" id="ARBA00023180"/>
    </source>
</evidence>
<evidence type="ECO:0000256" key="6">
    <source>
        <dbReference type="ARBA" id="ARBA00022989"/>
    </source>
</evidence>
<feature type="transmembrane region" description="Helical" evidence="14">
    <location>
        <begin position="366"/>
        <end position="386"/>
    </location>
</feature>
<feature type="transmembrane region" description="Helical" evidence="14">
    <location>
        <begin position="700"/>
        <end position="726"/>
    </location>
</feature>
<keyword evidence="8 14" id="KW-0472">Membrane</keyword>
<dbReference type="OrthoDB" id="9950649at2759"/>
<organism evidence="16 17">
    <name type="scientific">Dissostichus mawsoni</name>
    <name type="common">Antarctic cod</name>
    <dbReference type="NCBI Taxonomy" id="36200"/>
    <lineage>
        <taxon>Eukaryota</taxon>
        <taxon>Metazoa</taxon>
        <taxon>Chordata</taxon>
        <taxon>Craniata</taxon>
        <taxon>Vertebrata</taxon>
        <taxon>Euteleostomi</taxon>
        <taxon>Actinopterygii</taxon>
        <taxon>Neopterygii</taxon>
        <taxon>Teleostei</taxon>
        <taxon>Neoteleostei</taxon>
        <taxon>Acanthomorphata</taxon>
        <taxon>Eupercaria</taxon>
        <taxon>Perciformes</taxon>
        <taxon>Notothenioidei</taxon>
        <taxon>Nototheniidae</taxon>
        <taxon>Dissostichus</taxon>
    </lineage>
</organism>
<feature type="domain" description="G-protein coupled receptors family 1 profile" evidence="15">
    <location>
        <begin position="168"/>
        <end position="374"/>
    </location>
</feature>
<sequence>MVQKLYCVTSRLLNIYGLAALVTAVICPVLFILFTYIRIVIVCYRSSQEVRRKAAQTCLPHLLVLINFTCLCAYDVLLLRLETDFPKTVRLIMSLQILLYHPLFNPIIYGLKMKDIYKQLKRLFCKHMKSNSSLNPPYFQFTLFADFGPLRYLFFILCLFIYVTIVSANMVIILAVFLEKSLHQPMYIFISCLCLNSLFGSAGFFPRFLQDILSDSHLVSRPLCFIQVYVIYTYASCELSILTIMAYDRFIAICQPLHYHSKMTFKWVQFLVLVAVFYPVFTIGFGVYLTVKLPLCGNKLNRIFCSNWPVVQLSCVDTTPNNIAGQFITVTGIFIPMFFVLYTYLRILMVCRRRSSEFRGKALQTCLPHIVSFMTYSISLFCELSLTRFEADQLNPSIASNSSLNPPYFQFTLFADFGPLRYLFFILCLFIYVTIVSANMVIILAVFLEKSLHQPMFIFISCLCLNSLFGSAGFFPRFLQDILSDSHLVSRPLCFIQVYVIYTYASCELTILTIMAYDRFIAICQPLHYHSKMTFQKVQFLVLAAVFYPVCIVGFLLCLTVKLPLCGNKLNRIFCSNWPVVQLSCVDTTLNNIADMKSNSSLNPPYFQFTLFADFGPLRYLFFILCLFIYCVFGFCLYLTVKLPLCGNKLNRIFCSNWPVVQLSCVDTTLNNIADMKSNSSLNPPYFQFTLFADFGPLRYLFFILCLFIYVTIVSANMVIILAVFLEKSLHQPMYIFISCLCLNSLCGSAGFFPRFLQDILSDSHLVSRPLCFIQMYVIYTYASCELTILTIMAYDRFIAICQPLHYHSKMTFQKVQFLVLVAVFYPVFTMGFCLYLTVKLPLCGNKLNRIFCSNWPVVQLSCVDTTPNKVTGHFLTVTSI</sequence>
<feature type="domain" description="G-protein coupled receptors family 1 profile" evidence="15">
    <location>
        <begin position="438"/>
        <end position="641"/>
    </location>
</feature>
<evidence type="ECO:0000256" key="9">
    <source>
        <dbReference type="ARBA" id="ARBA00023157"/>
    </source>
</evidence>
<dbReference type="PANTHER" id="PTHR26451">
    <property type="entry name" value="G_PROTEIN_RECEP_F1_2 DOMAIN-CONTAINING PROTEIN"/>
    <property type="match status" value="1"/>
</dbReference>
<keyword evidence="2" id="KW-1003">Cell membrane</keyword>
<dbReference type="GO" id="GO:0004930">
    <property type="term" value="F:G protein-coupled receptor activity"/>
    <property type="evidence" value="ECO:0007669"/>
    <property type="project" value="UniProtKB-KW"/>
</dbReference>
<feature type="transmembrane region" description="Helical" evidence="14">
    <location>
        <begin position="495"/>
        <end position="517"/>
    </location>
</feature>
<dbReference type="Proteomes" id="UP000518266">
    <property type="component" value="Unassembled WGS sequence"/>
</dbReference>
<evidence type="ECO:0000256" key="14">
    <source>
        <dbReference type="SAM" id="Phobius"/>
    </source>
</evidence>
<evidence type="ECO:0000259" key="15">
    <source>
        <dbReference type="PROSITE" id="PS50262"/>
    </source>
</evidence>
<feature type="transmembrane region" description="Helical" evidence="14">
    <location>
        <begin position="455"/>
        <end position="475"/>
    </location>
</feature>
<name>A0A7J5Y3Y1_DISMA</name>
<feature type="transmembrane region" description="Helical" evidence="14">
    <location>
        <begin position="152"/>
        <end position="178"/>
    </location>
</feature>
<feature type="transmembrane region" description="Helical" evidence="14">
    <location>
        <begin position="773"/>
        <end position="795"/>
    </location>
</feature>
<dbReference type="PRINTS" id="PR00245">
    <property type="entry name" value="OLFACTORYR"/>
</dbReference>
<dbReference type="GO" id="GO:0005549">
    <property type="term" value="F:odorant binding"/>
    <property type="evidence" value="ECO:0007669"/>
    <property type="project" value="TreeGrafter"/>
</dbReference>
<keyword evidence="4 13" id="KW-0812">Transmembrane</keyword>
<dbReference type="FunFam" id="1.20.1070.10:FF:000024">
    <property type="entry name" value="Olfactory receptor"/>
    <property type="match status" value="3"/>
</dbReference>
<dbReference type="Gene3D" id="1.20.1070.10">
    <property type="entry name" value="Rhodopsin 7-helix transmembrane proteins"/>
    <property type="match status" value="4"/>
</dbReference>
<dbReference type="InterPro" id="IPR000276">
    <property type="entry name" value="GPCR_Rhodpsn"/>
</dbReference>
<reference evidence="16 17" key="1">
    <citation type="submission" date="2020-03" db="EMBL/GenBank/DDBJ databases">
        <title>Dissostichus mawsoni Genome sequencing and assembly.</title>
        <authorList>
            <person name="Park H."/>
        </authorList>
    </citation>
    <scope>NUCLEOTIDE SEQUENCE [LARGE SCALE GENOMIC DNA]</scope>
    <source>
        <strain evidence="16">DM0001</strain>
        <tissue evidence="16">Muscle</tissue>
    </source>
</reference>